<organism evidence="1 2">
    <name type="scientific">Catharanthus roseus</name>
    <name type="common">Madagascar periwinkle</name>
    <name type="synonym">Vinca rosea</name>
    <dbReference type="NCBI Taxonomy" id="4058"/>
    <lineage>
        <taxon>Eukaryota</taxon>
        <taxon>Viridiplantae</taxon>
        <taxon>Streptophyta</taxon>
        <taxon>Embryophyta</taxon>
        <taxon>Tracheophyta</taxon>
        <taxon>Spermatophyta</taxon>
        <taxon>Magnoliopsida</taxon>
        <taxon>eudicotyledons</taxon>
        <taxon>Gunneridae</taxon>
        <taxon>Pentapetalae</taxon>
        <taxon>asterids</taxon>
        <taxon>lamiids</taxon>
        <taxon>Gentianales</taxon>
        <taxon>Apocynaceae</taxon>
        <taxon>Rauvolfioideae</taxon>
        <taxon>Vinceae</taxon>
        <taxon>Catharanthinae</taxon>
        <taxon>Catharanthus</taxon>
    </lineage>
</organism>
<accession>A0ACB9ZVW0</accession>
<comment type="caution">
    <text evidence="1">The sequence shown here is derived from an EMBL/GenBank/DDBJ whole genome shotgun (WGS) entry which is preliminary data.</text>
</comment>
<dbReference type="Proteomes" id="UP001060085">
    <property type="component" value="Linkage Group LG07"/>
</dbReference>
<dbReference type="EMBL" id="CM044707">
    <property type="protein sequence ID" value="KAI5652646.1"/>
    <property type="molecule type" value="Genomic_DNA"/>
</dbReference>
<proteinExistence type="predicted"/>
<evidence type="ECO:0000313" key="1">
    <source>
        <dbReference type="EMBL" id="KAI5652646.1"/>
    </source>
</evidence>
<reference evidence="2" key="1">
    <citation type="journal article" date="2023" name="Nat. Plants">
        <title>Single-cell RNA sequencing provides a high-resolution roadmap for understanding the multicellular compartmentation of specialized metabolism.</title>
        <authorList>
            <person name="Sun S."/>
            <person name="Shen X."/>
            <person name="Li Y."/>
            <person name="Li Y."/>
            <person name="Wang S."/>
            <person name="Li R."/>
            <person name="Zhang H."/>
            <person name="Shen G."/>
            <person name="Guo B."/>
            <person name="Wei J."/>
            <person name="Xu J."/>
            <person name="St-Pierre B."/>
            <person name="Chen S."/>
            <person name="Sun C."/>
        </authorList>
    </citation>
    <scope>NUCLEOTIDE SEQUENCE [LARGE SCALE GENOMIC DNA]</scope>
</reference>
<evidence type="ECO:0000313" key="2">
    <source>
        <dbReference type="Proteomes" id="UP001060085"/>
    </source>
</evidence>
<keyword evidence="2" id="KW-1185">Reference proteome</keyword>
<name>A0ACB9ZVW0_CATRO</name>
<gene>
    <name evidence="1" type="ORF">M9H77_29833</name>
</gene>
<protein>
    <submittedName>
        <fullName evidence="1">Uncharacterized protein</fullName>
    </submittedName>
</protein>
<sequence length="111" mass="12960">MVQYFTSVLFIGKYYRRKRLALGILPDKPTGRKSAIKRTEPDLNPRESKNKTVSNSLEKEKVANRHLGREVLQMRGTQDKFIIPFQRLGRKKAQIRSPERRKEGLLDTCTM</sequence>